<organism evidence="5 6">
    <name type="scientific">Striga asiatica</name>
    <name type="common">Asiatic witchweed</name>
    <name type="synonym">Buchnera asiatica</name>
    <dbReference type="NCBI Taxonomy" id="4170"/>
    <lineage>
        <taxon>Eukaryota</taxon>
        <taxon>Viridiplantae</taxon>
        <taxon>Streptophyta</taxon>
        <taxon>Embryophyta</taxon>
        <taxon>Tracheophyta</taxon>
        <taxon>Spermatophyta</taxon>
        <taxon>Magnoliopsida</taxon>
        <taxon>eudicotyledons</taxon>
        <taxon>Gunneridae</taxon>
        <taxon>Pentapetalae</taxon>
        <taxon>asterids</taxon>
        <taxon>lamiids</taxon>
        <taxon>Lamiales</taxon>
        <taxon>Orobanchaceae</taxon>
        <taxon>Buchnereae</taxon>
        <taxon>Striga</taxon>
    </lineage>
</organism>
<dbReference type="PROSITE" id="PS00018">
    <property type="entry name" value="EF_HAND_1"/>
    <property type="match status" value="4"/>
</dbReference>
<keyword evidence="3" id="KW-0106">Calcium</keyword>
<evidence type="ECO:0000256" key="3">
    <source>
        <dbReference type="ARBA" id="ARBA00022837"/>
    </source>
</evidence>
<dbReference type="PROSITE" id="PS50222">
    <property type="entry name" value="EF_HAND_2"/>
    <property type="match status" value="4"/>
</dbReference>
<dbReference type="CDD" id="cd00051">
    <property type="entry name" value="EFh"/>
    <property type="match status" value="2"/>
</dbReference>
<dbReference type="InterPro" id="IPR011992">
    <property type="entry name" value="EF-hand-dom_pair"/>
</dbReference>
<keyword evidence="6" id="KW-1185">Reference proteome</keyword>
<dbReference type="InterPro" id="IPR039647">
    <property type="entry name" value="EF_hand_pair_protein_CML-like"/>
</dbReference>
<dbReference type="FunFam" id="1.10.238.10:FF:000001">
    <property type="entry name" value="Calmodulin 1"/>
    <property type="match status" value="1"/>
</dbReference>
<evidence type="ECO:0000256" key="2">
    <source>
        <dbReference type="ARBA" id="ARBA00022737"/>
    </source>
</evidence>
<comment type="caution">
    <text evidence="5">The sequence shown here is derived from an EMBL/GenBank/DDBJ whole genome shotgun (WGS) entry which is preliminary data.</text>
</comment>
<feature type="domain" description="EF-hand" evidence="4">
    <location>
        <begin position="123"/>
        <end position="158"/>
    </location>
</feature>
<keyword evidence="2" id="KW-0677">Repeat</keyword>
<dbReference type="EMBL" id="BKCP01013292">
    <property type="protein sequence ID" value="GER57490.1"/>
    <property type="molecule type" value="Genomic_DNA"/>
</dbReference>
<dbReference type="SMART" id="SM00054">
    <property type="entry name" value="EFh"/>
    <property type="match status" value="4"/>
</dbReference>
<dbReference type="Pfam" id="PF13499">
    <property type="entry name" value="EF-hand_7"/>
    <property type="match status" value="2"/>
</dbReference>
<reference evidence="6" key="1">
    <citation type="journal article" date="2019" name="Curr. Biol.">
        <title>Genome Sequence of Striga asiatica Provides Insight into the Evolution of Plant Parasitism.</title>
        <authorList>
            <person name="Yoshida S."/>
            <person name="Kim S."/>
            <person name="Wafula E.K."/>
            <person name="Tanskanen J."/>
            <person name="Kim Y.M."/>
            <person name="Honaas L."/>
            <person name="Yang Z."/>
            <person name="Spallek T."/>
            <person name="Conn C.E."/>
            <person name="Ichihashi Y."/>
            <person name="Cheong K."/>
            <person name="Cui S."/>
            <person name="Der J.P."/>
            <person name="Gundlach H."/>
            <person name="Jiao Y."/>
            <person name="Hori C."/>
            <person name="Ishida J.K."/>
            <person name="Kasahara H."/>
            <person name="Kiba T."/>
            <person name="Kim M.S."/>
            <person name="Koo N."/>
            <person name="Laohavisit A."/>
            <person name="Lee Y.H."/>
            <person name="Lumba S."/>
            <person name="McCourt P."/>
            <person name="Mortimer J.C."/>
            <person name="Mutuku J.M."/>
            <person name="Nomura T."/>
            <person name="Sasaki-Sekimoto Y."/>
            <person name="Seto Y."/>
            <person name="Wang Y."/>
            <person name="Wakatake T."/>
            <person name="Sakakibara H."/>
            <person name="Demura T."/>
            <person name="Yamaguchi S."/>
            <person name="Yoneyama K."/>
            <person name="Manabe R.I."/>
            <person name="Nelson D.C."/>
            <person name="Schulman A.H."/>
            <person name="Timko M.P."/>
            <person name="dePamphilis C.W."/>
            <person name="Choi D."/>
            <person name="Shirasu K."/>
        </authorList>
    </citation>
    <scope>NUCLEOTIDE SEQUENCE [LARGE SCALE GENOMIC DNA]</scope>
    <source>
        <strain evidence="6">cv. UVA1</strain>
    </source>
</reference>
<feature type="domain" description="EF-hand" evidence="4">
    <location>
        <begin position="160"/>
        <end position="194"/>
    </location>
</feature>
<dbReference type="OrthoDB" id="26525at2759"/>
<feature type="domain" description="EF-hand" evidence="4">
    <location>
        <begin position="42"/>
        <end position="77"/>
    </location>
</feature>
<accession>A0A5A7RJY2</accession>
<sequence>MLESTKPCFTSQFNRAKSLLRKLNLLKNCKSTNLSSYFQAIESLTNPKQLFNLIDTNGDGKISTADLKRVFLTLGHDKKRASKEAELMMNEMDFNGDGFVDLDEFVAVVVKNEQDSENRGIFKESDEIMEVFRVFDVNGDGLISAEELHRVLVRVRCGKCSVKECKKMIKGVDRDGDGFVSFEEFKFMMVSGGS</sequence>
<gene>
    <name evidence="5" type="ORF">STAS_35307</name>
</gene>
<evidence type="ECO:0000313" key="6">
    <source>
        <dbReference type="Proteomes" id="UP000325081"/>
    </source>
</evidence>
<feature type="domain" description="EF-hand" evidence="4">
    <location>
        <begin position="80"/>
        <end position="115"/>
    </location>
</feature>
<dbReference type="InterPro" id="IPR018247">
    <property type="entry name" value="EF_Hand_1_Ca_BS"/>
</dbReference>
<evidence type="ECO:0000313" key="5">
    <source>
        <dbReference type="EMBL" id="GER57490.1"/>
    </source>
</evidence>
<dbReference type="Proteomes" id="UP000325081">
    <property type="component" value="Unassembled WGS sequence"/>
</dbReference>
<dbReference type="InterPro" id="IPR002048">
    <property type="entry name" value="EF_hand_dom"/>
</dbReference>
<dbReference type="Gene3D" id="1.10.238.10">
    <property type="entry name" value="EF-hand"/>
    <property type="match status" value="2"/>
</dbReference>
<evidence type="ECO:0000259" key="4">
    <source>
        <dbReference type="PROSITE" id="PS50222"/>
    </source>
</evidence>
<proteinExistence type="predicted"/>
<dbReference type="GO" id="GO:0005509">
    <property type="term" value="F:calcium ion binding"/>
    <property type="evidence" value="ECO:0007669"/>
    <property type="project" value="InterPro"/>
</dbReference>
<name>A0A5A7RJY2_STRAF</name>
<dbReference type="SUPFAM" id="SSF47473">
    <property type="entry name" value="EF-hand"/>
    <property type="match status" value="1"/>
</dbReference>
<keyword evidence="1" id="KW-0479">Metal-binding</keyword>
<evidence type="ECO:0000256" key="1">
    <source>
        <dbReference type="ARBA" id="ARBA00022723"/>
    </source>
</evidence>
<dbReference type="AlphaFoldDB" id="A0A5A7RJY2"/>
<dbReference type="PANTHER" id="PTHR10891">
    <property type="entry name" value="EF-HAND CALCIUM-BINDING DOMAIN CONTAINING PROTEIN"/>
    <property type="match status" value="1"/>
</dbReference>
<protein>
    <submittedName>
        <fullName evidence="5">Calmodulin</fullName>
    </submittedName>
</protein>